<name>A0ABW3DHR5_9BACL</name>
<keyword evidence="4" id="KW-1185">Reference proteome</keyword>
<evidence type="ECO:0000313" key="3">
    <source>
        <dbReference type="EMBL" id="MFD0872366.1"/>
    </source>
</evidence>
<dbReference type="PANTHER" id="PTHR42915">
    <property type="entry name" value="HYPOTHETICAL 460 KDA PROTEIN IN FEUA-SIGW INTERGENIC REGION [PRECURSOR]"/>
    <property type="match status" value="1"/>
</dbReference>
<reference evidence="4" key="1">
    <citation type="journal article" date="2019" name="Int. J. Syst. Evol. Microbiol.">
        <title>The Global Catalogue of Microorganisms (GCM) 10K type strain sequencing project: providing services to taxonomists for standard genome sequencing and annotation.</title>
        <authorList>
            <consortium name="The Broad Institute Genomics Platform"/>
            <consortium name="The Broad Institute Genome Sequencing Center for Infectious Disease"/>
            <person name="Wu L."/>
            <person name="Ma J."/>
        </authorList>
    </citation>
    <scope>NUCLEOTIDE SEQUENCE [LARGE SCALE GENOMIC DNA]</scope>
    <source>
        <strain evidence="4">CCUG 57263</strain>
    </source>
</reference>
<dbReference type="InterPro" id="IPR008302">
    <property type="entry name" value="NamZ"/>
</dbReference>
<dbReference type="Gene3D" id="3.90.1150.140">
    <property type="match status" value="1"/>
</dbReference>
<dbReference type="Pfam" id="PF07075">
    <property type="entry name" value="NamZ_N"/>
    <property type="match status" value="1"/>
</dbReference>
<accession>A0ABW3DHR5</accession>
<dbReference type="PANTHER" id="PTHR42915:SF1">
    <property type="entry name" value="PEPTIDOGLYCAN BETA-N-ACETYLMURAMIDASE NAMZ"/>
    <property type="match status" value="1"/>
</dbReference>
<dbReference type="Gene3D" id="3.40.50.12170">
    <property type="entry name" value="Uncharacterised protein PF07075, DUF1343"/>
    <property type="match status" value="1"/>
</dbReference>
<dbReference type="EMBL" id="JBHTIU010000107">
    <property type="protein sequence ID" value="MFD0872366.1"/>
    <property type="molecule type" value="Genomic_DNA"/>
</dbReference>
<organism evidence="3 4">
    <name type="scientific">Paenibacillus residui</name>
    <dbReference type="NCBI Taxonomy" id="629724"/>
    <lineage>
        <taxon>Bacteria</taxon>
        <taxon>Bacillati</taxon>
        <taxon>Bacillota</taxon>
        <taxon>Bacilli</taxon>
        <taxon>Bacillales</taxon>
        <taxon>Paenibacillaceae</taxon>
        <taxon>Paenibacillus</taxon>
    </lineage>
</organism>
<feature type="domain" description="Peptidoglycan beta-N-acetylmuramidase NamZ N-terminal" evidence="1">
    <location>
        <begin position="26"/>
        <end position="227"/>
    </location>
</feature>
<evidence type="ECO:0000259" key="1">
    <source>
        <dbReference type="Pfam" id="PF07075"/>
    </source>
</evidence>
<feature type="domain" description="Peptidoglycan beta-N-acetylmuramidase NamZ C-terminal" evidence="2">
    <location>
        <begin position="232"/>
        <end position="389"/>
    </location>
</feature>
<evidence type="ECO:0000313" key="4">
    <source>
        <dbReference type="Proteomes" id="UP001597120"/>
    </source>
</evidence>
<dbReference type="InterPro" id="IPR048503">
    <property type="entry name" value="NamZ_C"/>
</dbReference>
<comment type="caution">
    <text evidence="3">The sequence shown here is derived from an EMBL/GenBank/DDBJ whole genome shotgun (WGS) entry which is preliminary data.</text>
</comment>
<dbReference type="Proteomes" id="UP001597120">
    <property type="component" value="Unassembled WGS sequence"/>
</dbReference>
<sequence length="394" mass="44198">MSKNRVLTGADRLPEVEQSFVRDKRIGLLTNPTGRTSSLESVIDICANLQSAKLTALFACEHGIRGERQAGVLFEDEIDEQHGIPVYSLYGKRRKPEPEMLEQVDAVVFDIQDLGVRFYTYLTTLIYTMGACAESGKEMIVLDRPNPLGGIICEGGVLQEGYRSMVGAWPIPFRTGMTIGEFAKWVNSEMDKPCNLQVVPMIGWHRGMEYSDTGLPWIMPSPNIPTLDSARVYPGTCLIEGTNLSEGRGTTRPFELIGAPWLNGKKLAETMNDLELPGVRFCPTYFTPTFSKHQGELCAGVQLFVTDRHKFRPVTVGLHLLKAVQRMHPGRFEWLPPYKEGGKPFIDLLSGSDAVRTKLHTPTGLEEITAEWDRQAAEWEEKRKPYLLYGEESE</sequence>
<gene>
    <name evidence="3" type="ORF">ACFQ03_24905</name>
</gene>
<protein>
    <submittedName>
        <fullName evidence="3">Exo-beta-N-acetylmuramidase NamZ domain-containing protein</fullName>
    </submittedName>
</protein>
<proteinExistence type="predicted"/>
<dbReference type="InterPro" id="IPR048502">
    <property type="entry name" value="NamZ_N"/>
</dbReference>
<dbReference type="RefSeq" id="WP_144941397.1">
    <property type="nucleotide sequence ID" value="NZ_JBHTIU010000107.1"/>
</dbReference>
<dbReference type="Pfam" id="PF20732">
    <property type="entry name" value="NamZ_C"/>
    <property type="match status" value="1"/>
</dbReference>
<dbReference type="PIRSF" id="PIRSF016719">
    <property type="entry name" value="UCP016719"/>
    <property type="match status" value="1"/>
</dbReference>
<evidence type="ECO:0000259" key="2">
    <source>
        <dbReference type="Pfam" id="PF20732"/>
    </source>
</evidence>